<name>A0A919V5C7_9ACTN</name>
<dbReference type="InterPro" id="IPR000871">
    <property type="entry name" value="Beta-lactam_class-A"/>
</dbReference>
<dbReference type="Gene3D" id="3.40.710.10">
    <property type="entry name" value="DD-peptidase/beta-lactamase superfamily"/>
    <property type="match status" value="1"/>
</dbReference>
<feature type="domain" description="Beta-lactamase class A catalytic" evidence="1">
    <location>
        <begin position="19"/>
        <end position="226"/>
    </location>
</feature>
<dbReference type="PANTHER" id="PTHR35333:SF3">
    <property type="entry name" value="BETA-LACTAMASE-TYPE TRANSPEPTIDASE FOLD CONTAINING PROTEIN"/>
    <property type="match status" value="1"/>
</dbReference>
<dbReference type="SUPFAM" id="SSF56601">
    <property type="entry name" value="beta-lactamase/transpeptidase-like"/>
    <property type="match status" value="1"/>
</dbReference>
<dbReference type="AlphaFoldDB" id="A0A919V5C7"/>
<dbReference type="RefSeq" id="WP_239128586.1">
    <property type="nucleotide sequence ID" value="NZ_BOOW01000006.1"/>
</dbReference>
<evidence type="ECO:0000259" key="1">
    <source>
        <dbReference type="Pfam" id="PF13354"/>
    </source>
</evidence>
<organism evidence="2 3">
    <name type="scientific">Sinosporangium siamense</name>
    <dbReference type="NCBI Taxonomy" id="1367973"/>
    <lineage>
        <taxon>Bacteria</taxon>
        <taxon>Bacillati</taxon>
        <taxon>Actinomycetota</taxon>
        <taxon>Actinomycetes</taxon>
        <taxon>Streptosporangiales</taxon>
        <taxon>Streptosporangiaceae</taxon>
        <taxon>Sinosporangium</taxon>
    </lineage>
</organism>
<proteinExistence type="predicted"/>
<dbReference type="GO" id="GO:0046677">
    <property type="term" value="P:response to antibiotic"/>
    <property type="evidence" value="ECO:0007669"/>
    <property type="project" value="InterPro"/>
</dbReference>
<dbReference type="Pfam" id="PF13354">
    <property type="entry name" value="Beta-lactamase2"/>
    <property type="match status" value="1"/>
</dbReference>
<gene>
    <name evidence="2" type="primary">ampC_1</name>
    <name evidence="2" type="ORF">Ssi02_09370</name>
</gene>
<keyword evidence="3" id="KW-1185">Reference proteome</keyword>
<dbReference type="PANTHER" id="PTHR35333">
    <property type="entry name" value="BETA-LACTAMASE"/>
    <property type="match status" value="1"/>
</dbReference>
<dbReference type="EMBL" id="BOOW01000006">
    <property type="protein sequence ID" value="GII90706.1"/>
    <property type="molecule type" value="Genomic_DNA"/>
</dbReference>
<keyword evidence="2" id="KW-0378">Hydrolase</keyword>
<reference evidence="2" key="1">
    <citation type="submission" date="2021-01" db="EMBL/GenBank/DDBJ databases">
        <title>Whole genome shotgun sequence of Sinosporangium siamense NBRC 109515.</title>
        <authorList>
            <person name="Komaki H."/>
            <person name="Tamura T."/>
        </authorList>
    </citation>
    <scope>NUCLEOTIDE SEQUENCE</scope>
    <source>
        <strain evidence="2">NBRC 109515</strain>
    </source>
</reference>
<accession>A0A919V5C7</accession>
<dbReference type="GO" id="GO:0030655">
    <property type="term" value="P:beta-lactam antibiotic catabolic process"/>
    <property type="evidence" value="ECO:0007669"/>
    <property type="project" value="InterPro"/>
</dbReference>
<dbReference type="InterPro" id="IPR012338">
    <property type="entry name" value="Beta-lactam/transpept-like"/>
</dbReference>
<dbReference type="InterPro" id="IPR045155">
    <property type="entry name" value="Beta-lactam_cat"/>
</dbReference>
<evidence type="ECO:0000313" key="3">
    <source>
        <dbReference type="Proteomes" id="UP000606172"/>
    </source>
</evidence>
<protein>
    <submittedName>
        <fullName evidence="2">Serine hydrolase</fullName>
    </submittedName>
</protein>
<sequence>MTASSYPHVVAASVPGLLALHEDEPLPLASVGKVLLLARLARDLAGGVADPASRVELRDDDYCGGSGLLTGLSARVWTVADLALLTASVSDNTATNALIRTVDLDRVNEGAAELGLSHTRLLDRIREPRGPEHPPAFALGTAGELARLATRVGGDETWARILRGWMSANTDRALVPALLPHDPEAEEPDGPLPEGVVWVANKTGTDTGTRTDVGVIVGRRRLGYAVLAHGPAGSEHALVGEVRDLGLDIGALALATD</sequence>
<comment type="caution">
    <text evidence="2">The sequence shown here is derived from an EMBL/GenBank/DDBJ whole genome shotgun (WGS) entry which is preliminary data.</text>
</comment>
<evidence type="ECO:0000313" key="2">
    <source>
        <dbReference type="EMBL" id="GII90706.1"/>
    </source>
</evidence>
<dbReference type="Proteomes" id="UP000606172">
    <property type="component" value="Unassembled WGS sequence"/>
</dbReference>
<dbReference type="GO" id="GO:0008800">
    <property type="term" value="F:beta-lactamase activity"/>
    <property type="evidence" value="ECO:0007669"/>
    <property type="project" value="InterPro"/>
</dbReference>